<keyword evidence="1" id="KW-0812">Transmembrane</keyword>
<dbReference type="AlphaFoldDB" id="V8G1T4"/>
<sequence length="35" mass="4212">MNVVIKKAFFLIAIIYFLSPFTLLEKTVLFFIRFK</sequence>
<evidence type="ECO:0000313" key="3">
    <source>
        <dbReference type="Proteomes" id="UP000018766"/>
    </source>
</evidence>
<keyword evidence="1" id="KW-1133">Transmembrane helix</keyword>
<reference evidence="2 3" key="1">
    <citation type="submission" date="2013-11" db="EMBL/GenBank/DDBJ databases">
        <title>Genomic analysis of Pelistega sp. HM-7.</title>
        <authorList>
            <person name="Kumbhare S.V."/>
            <person name="Shetty S.A."/>
            <person name="Sharma O."/>
            <person name="Dhotre D.P."/>
        </authorList>
    </citation>
    <scope>NUCLEOTIDE SEQUENCE [LARGE SCALE GENOMIC DNA]</scope>
    <source>
        <strain evidence="2 3">HM-7</strain>
    </source>
</reference>
<comment type="caution">
    <text evidence="2">The sequence shown here is derived from an EMBL/GenBank/DDBJ whole genome shotgun (WGS) entry which is preliminary data.</text>
</comment>
<dbReference type="Proteomes" id="UP000018766">
    <property type="component" value="Unassembled WGS sequence"/>
</dbReference>
<protein>
    <submittedName>
        <fullName evidence="2">Uncharacterized protein</fullName>
    </submittedName>
</protein>
<feature type="transmembrane region" description="Helical" evidence="1">
    <location>
        <begin position="9"/>
        <end position="32"/>
    </location>
</feature>
<keyword evidence="3" id="KW-1185">Reference proteome</keyword>
<evidence type="ECO:0000313" key="2">
    <source>
        <dbReference type="EMBL" id="ETD70041.1"/>
    </source>
</evidence>
<evidence type="ECO:0000256" key="1">
    <source>
        <dbReference type="SAM" id="Phobius"/>
    </source>
</evidence>
<gene>
    <name evidence="2" type="ORF">V757_08175</name>
</gene>
<keyword evidence="1" id="KW-0472">Membrane</keyword>
<name>V8G1T4_9BURK</name>
<organism evidence="2 3">
    <name type="scientific">Pelistega indica</name>
    <dbReference type="NCBI Taxonomy" id="1414851"/>
    <lineage>
        <taxon>Bacteria</taxon>
        <taxon>Pseudomonadati</taxon>
        <taxon>Pseudomonadota</taxon>
        <taxon>Betaproteobacteria</taxon>
        <taxon>Burkholderiales</taxon>
        <taxon>Alcaligenaceae</taxon>
        <taxon>Pelistega</taxon>
    </lineage>
</organism>
<dbReference type="EMBL" id="AYSV01000091">
    <property type="protein sequence ID" value="ETD70041.1"/>
    <property type="molecule type" value="Genomic_DNA"/>
</dbReference>
<accession>V8G1T4</accession>
<proteinExistence type="predicted"/>